<sequence>MTKYFQTQKIKQKSKLREISRDRYQETMESITIIFFTKILNCFQIILLVLIFQEQFIELKINKAIYQQNKLKYVSQNQIRLHTTLKIQNDQNILQFQDISIKRRKEYQANTSVKSKLNSKFQKKFQHSRTYLKFGIDRPQLIRQSLILVQSKIVLSHKK</sequence>
<dbReference type="KEGG" id="tet:TTHERM_000312549"/>
<evidence type="ECO:0000256" key="1">
    <source>
        <dbReference type="SAM" id="Phobius"/>
    </source>
</evidence>
<keyword evidence="1" id="KW-0472">Membrane</keyword>
<evidence type="ECO:0000313" key="3">
    <source>
        <dbReference type="Proteomes" id="UP000009168"/>
    </source>
</evidence>
<evidence type="ECO:0000313" key="2">
    <source>
        <dbReference type="EMBL" id="EWS72243.1"/>
    </source>
</evidence>
<dbReference type="RefSeq" id="XP_012655183.1">
    <property type="nucleotide sequence ID" value="XM_012799729.1"/>
</dbReference>
<dbReference type="AlphaFoldDB" id="W7X769"/>
<keyword evidence="1 2" id="KW-0812">Transmembrane</keyword>
<dbReference type="InParanoid" id="W7X769"/>
<keyword evidence="3" id="KW-1185">Reference proteome</keyword>
<proteinExistence type="predicted"/>
<reference evidence="3" key="1">
    <citation type="journal article" date="2006" name="PLoS Biol.">
        <title>Macronuclear genome sequence of the ciliate Tetrahymena thermophila, a model eukaryote.</title>
        <authorList>
            <person name="Eisen J.A."/>
            <person name="Coyne R.S."/>
            <person name="Wu M."/>
            <person name="Wu D."/>
            <person name="Thiagarajan M."/>
            <person name="Wortman J.R."/>
            <person name="Badger J.H."/>
            <person name="Ren Q."/>
            <person name="Amedeo P."/>
            <person name="Jones K.M."/>
            <person name="Tallon L.J."/>
            <person name="Delcher A.L."/>
            <person name="Salzberg S.L."/>
            <person name="Silva J.C."/>
            <person name="Haas B.J."/>
            <person name="Majoros W.H."/>
            <person name="Farzad M."/>
            <person name="Carlton J.M."/>
            <person name="Smith R.K. Jr."/>
            <person name="Garg J."/>
            <person name="Pearlman R.E."/>
            <person name="Karrer K.M."/>
            <person name="Sun L."/>
            <person name="Manning G."/>
            <person name="Elde N.C."/>
            <person name="Turkewitz A.P."/>
            <person name="Asai D.J."/>
            <person name="Wilkes D.E."/>
            <person name="Wang Y."/>
            <person name="Cai H."/>
            <person name="Collins K."/>
            <person name="Stewart B.A."/>
            <person name="Lee S.R."/>
            <person name="Wilamowska K."/>
            <person name="Weinberg Z."/>
            <person name="Ruzzo W.L."/>
            <person name="Wloga D."/>
            <person name="Gaertig J."/>
            <person name="Frankel J."/>
            <person name="Tsao C.-C."/>
            <person name="Gorovsky M.A."/>
            <person name="Keeling P.J."/>
            <person name="Waller R.F."/>
            <person name="Patron N.J."/>
            <person name="Cherry J.M."/>
            <person name="Stover N.A."/>
            <person name="Krieger C.J."/>
            <person name="del Toro C."/>
            <person name="Ryder H.F."/>
            <person name="Williamson S.C."/>
            <person name="Barbeau R.A."/>
            <person name="Hamilton E.P."/>
            <person name="Orias E."/>
        </authorList>
    </citation>
    <scope>NUCLEOTIDE SEQUENCE [LARGE SCALE GENOMIC DNA]</scope>
    <source>
        <strain evidence="3">SB210</strain>
    </source>
</reference>
<feature type="transmembrane region" description="Helical" evidence="1">
    <location>
        <begin position="31"/>
        <end position="52"/>
    </location>
</feature>
<dbReference type="EMBL" id="GG662498">
    <property type="protein sequence ID" value="EWS72243.1"/>
    <property type="molecule type" value="Genomic_DNA"/>
</dbReference>
<name>W7X769_TETTS</name>
<dbReference type="GeneID" id="24438369"/>
<protein>
    <submittedName>
        <fullName evidence="2">Transmembrane protein, putative</fullName>
    </submittedName>
</protein>
<accession>W7X769</accession>
<keyword evidence="1" id="KW-1133">Transmembrane helix</keyword>
<organism evidence="2 3">
    <name type="scientific">Tetrahymena thermophila (strain SB210)</name>
    <dbReference type="NCBI Taxonomy" id="312017"/>
    <lineage>
        <taxon>Eukaryota</taxon>
        <taxon>Sar</taxon>
        <taxon>Alveolata</taxon>
        <taxon>Ciliophora</taxon>
        <taxon>Intramacronucleata</taxon>
        <taxon>Oligohymenophorea</taxon>
        <taxon>Hymenostomatida</taxon>
        <taxon>Tetrahymenina</taxon>
        <taxon>Tetrahymenidae</taxon>
        <taxon>Tetrahymena</taxon>
    </lineage>
</organism>
<dbReference type="Proteomes" id="UP000009168">
    <property type="component" value="Unassembled WGS sequence"/>
</dbReference>
<gene>
    <name evidence="2" type="ORF">TTHERM_000312549</name>
</gene>